<dbReference type="EMBL" id="RCZP01000041">
    <property type="protein sequence ID" value="TPG46354.1"/>
    <property type="molecule type" value="Genomic_DNA"/>
</dbReference>
<evidence type="ECO:0000313" key="2">
    <source>
        <dbReference type="EMBL" id="TPG46354.1"/>
    </source>
</evidence>
<name>A0A502FAM8_9PROT</name>
<reference evidence="2 3" key="1">
    <citation type="journal article" date="2019" name="Environ. Microbiol.">
        <title>Species interactions and distinct microbial communities in high Arctic permafrost affected cryosols are associated with the CH4 and CO2 gas fluxes.</title>
        <authorList>
            <person name="Altshuler I."/>
            <person name="Hamel J."/>
            <person name="Turney S."/>
            <person name="Magnuson E."/>
            <person name="Levesque R."/>
            <person name="Greer C."/>
            <person name="Whyte L.G."/>
        </authorList>
    </citation>
    <scope>NUCLEOTIDE SEQUENCE [LARGE SCALE GENOMIC DNA]</scope>
    <source>
        <strain evidence="2 3">S9.3B</strain>
    </source>
</reference>
<accession>A0A502FAM8</accession>
<dbReference type="Proteomes" id="UP000317078">
    <property type="component" value="Unassembled WGS sequence"/>
</dbReference>
<dbReference type="AlphaFoldDB" id="A0A502FAM8"/>
<protein>
    <submittedName>
        <fullName evidence="2">Uncharacterized protein</fullName>
    </submittedName>
</protein>
<evidence type="ECO:0000256" key="1">
    <source>
        <dbReference type="SAM" id="Phobius"/>
    </source>
</evidence>
<keyword evidence="1" id="KW-0812">Transmembrane</keyword>
<gene>
    <name evidence="2" type="ORF">EAH89_24935</name>
</gene>
<comment type="caution">
    <text evidence="2">The sequence shown here is derived from an EMBL/GenBank/DDBJ whole genome shotgun (WGS) entry which is preliminary data.</text>
</comment>
<feature type="transmembrane region" description="Helical" evidence="1">
    <location>
        <begin position="29"/>
        <end position="45"/>
    </location>
</feature>
<keyword evidence="3" id="KW-1185">Reference proteome</keyword>
<keyword evidence="1" id="KW-1133">Transmembrane helix</keyword>
<organism evidence="2 3">
    <name type="scientific">Muricoccus nepalensis</name>
    <dbReference type="NCBI Taxonomy" id="1854500"/>
    <lineage>
        <taxon>Bacteria</taxon>
        <taxon>Pseudomonadati</taxon>
        <taxon>Pseudomonadota</taxon>
        <taxon>Alphaproteobacteria</taxon>
        <taxon>Acetobacterales</taxon>
        <taxon>Roseomonadaceae</taxon>
        <taxon>Muricoccus</taxon>
    </lineage>
</organism>
<proteinExistence type="predicted"/>
<sequence length="85" mass="9455">MLNMAMMVALLIIGATVLQYVSLLAFPLLTAFVITAVVVVNAFYLRSIDKLHEEPFIELMKLALLKFFAPLSRRPAHHSGRKANG</sequence>
<evidence type="ECO:0000313" key="3">
    <source>
        <dbReference type="Proteomes" id="UP000317078"/>
    </source>
</evidence>
<keyword evidence="1" id="KW-0472">Membrane</keyword>